<reference evidence="2" key="2">
    <citation type="journal article" date="2018" name="Mol. Plant Microbe Interact.">
        <title>Genome sequence resources for the wheat stripe rust pathogen (Puccinia striiformis f. sp. tritici) and the barley stripe rust pathogen (Puccinia striiformis f. sp. hordei).</title>
        <authorList>
            <person name="Xia C."/>
            <person name="Wang M."/>
            <person name="Yin C."/>
            <person name="Cornejo O.E."/>
            <person name="Hulbert S.H."/>
            <person name="Chen X."/>
        </authorList>
    </citation>
    <scope>NUCLEOTIDE SEQUENCE [LARGE SCALE GENOMIC DNA]</scope>
    <source>
        <strain evidence="2">93-210</strain>
    </source>
</reference>
<comment type="caution">
    <text evidence="1">The sequence shown here is derived from an EMBL/GenBank/DDBJ whole genome shotgun (WGS) entry which is preliminary data.</text>
</comment>
<name>A0ACC0EGY8_9BASI</name>
<protein>
    <submittedName>
        <fullName evidence="1">Uncharacterized protein</fullName>
    </submittedName>
</protein>
<reference evidence="1 2" key="3">
    <citation type="journal article" date="2022" name="Microbiol. Spectr.">
        <title>Folding features and dynamics of 3D genome architecture in plant fungal pathogens.</title>
        <authorList>
            <person name="Xia C."/>
        </authorList>
    </citation>
    <scope>NUCLEOTIDE SEQUENCE [LARGE SCALE GENOMIC DNA]</scope>
    <source>
        <strain evidence="1 2">93-210</strain>
    </source>
</reference>
<gene>
    <name evidence="1" type="ORF">MJO28_005839</name>
</gene>
<sequence>MSVTDHSPSFRFDVSNTDDPTSIHPSHDRDHHRPLPIETPAPKASSIIRRFQQTIDNLDGQPAPPPSKPGLGNEPTDVALHRRSWSSGTPGAQLPLSQVNWTPPPASSLSKAASDHTHTDHKSSSAVQNQTTTNNFISSPQSLALPENHSDPKIPSPNLDMLLAPSIVESPDLSSSLAELSQSDLAVQSLPASSDAPAKLPPSTESPSLTAPKLKAPVSSDARQLVSSSRKQTNITAPTAASAAKVKASDGARSASHSRVSAPRNVSSNAPAGALGSNRLPKTGTSPKGIPKVPSSSRTAASVKPTKKESDPARSRDVRAASPETPDKRTRMESIRASTPAPSNAFKKSVIAKTKVPPLPSFGSGPSTKPKTTTTTTATPPTVPAAKVSSRRASPADPSKPTRATRAVTPSNTTTSSTGKVEKRSLSRSRVAGVATPTSGIKKSPSLKSSAALPSTRVTKTASPKLTVTGTTGFTRTPDLTHHKAKNRTPTSTVRGTSTVKNSPGSPKVPLPDPTTDLIAGKSTKKPIGSNLPTSKTRSVSKTPTPAAQQTTEETIPIDESSKIVEPTDQESDVNKTEEVSNNQSVSNLGIEQDGSEKNSGAENHIEEAGVVIIDSTNNESGKNDDVEEDEMKSIDQPLILEDQLEGLKLTGHQTVDEDLNLKQLDATLTGLESEEEDEDLTRADFDASTTTNTDGEE</sequence>
<organism evidence="1 2">
    <name type="scientific">Puccinia striiformis f. sp. tritici</name>
    <dbReference type="NCBI Taxonomy" id="168172"/>
    <lineage>
        <taxon>Eukaryota</taxon>
        <taxon>Fungi</taxon>
        <taxon>Dikarya</taxon>
        <taxon>Basidiomycota</taxon>
        <taxon>Pucciniomycotina</taxon>
        <taxon>Pucciniomycetes</taxon>
        <taxon>Pucciniales</taxon>
        <taxon>Pucciniaceae</taxon>
        <taxon>Puccinia</taxon>
    </lineage>
</organism>
<evidence type="ECO:0000313" key="2">
    <source>
        <dbReference type="Proteomes" id="UP001060170"/>
    </source>
</evidence>
<dbReference type="EMBL" id="CM045870">
    <property type="protein sequence ID" value="KAI7953292.1"/>
    <property type="molecule type" value="Genomic_DNA"/>
</dbReference>
<evidence type="ECO:0000313" key="1">
    <source>
        <dbReference type="EMBL" id="KAI7953292.1"/>
    </source>
</evidence>
<accession>A0ACC0EGY8</accession>
<reference evidence="2" key="1">
    <citation type="journal article" date="2018" name="BMC Genomics">
        <title>Genomic insights into host adaptation between the wheat stripe rust pathogen (Puccinia striiformis f. sp. tritici) and the barley stripe rust pathogen (Puccinia striiformis f. sp. hordei).</title>
        <authorList>
            <person name="Xia C."/>
            <person name="Wang M."/>
            <person name="Yin C."/>
            <person name="Cornejo O.E."/>
            <person name="Hulbert S.H."/>
            <person name="Chen X."/>
        </authorList>
    </citation>
    <scope>NUCLEOTIDE SEQUENCE [LARGE SCALE GENOMIC DNA]</scope>
    <source>
        <strain evidence="2">93-210</strain>
    </source>
</reference>
<proteinExistence type="predicted"/>
<dbReference type="Proteomes" id="UP001060170">
    <property type="component" value="Chromosome 6"/>
</dbReference>
<keyword evidence="2" id="KW-1185">Reference proteome</keyword>